<sequence>MAAPFQEIINSRLFKFIVGETSDGNPTEFSVHEEAIARLSKPLRSLVKGGLSEAQAGCTTWKDVSKETFELFVQFAYTGDYSIPKTEKRKLKRVERNSLTNQASPSTSNGIRTWNKAELNEALDIKEPEVDKKGKGVAKSIFDRVCEAESVPVESEPVESKPVESEPVESELPPEPSPVVRTTREKYPKAPSPRLFAADFPSLSFPLLAPRNNYDNTCEPAEQFEPGKSYSGVLLAHASLYVLGDYRLIDSLKALALYKLHKTLYAYFDEGKGLEEGIGGLRGLVCRYMATNAVVLSHDNGFMDLLGEGGEFVKDFFKFELQMIH</sequence>
<evidence type="ECO:0000313" key="4">
    <source>
        <dbReference type="Proteomes" id="UP000184330"/>
    </source>
</evidence>
<proteinExistence type="predicted"/>
<dbReference type="Gene3D" id="3.30.710.10">
    <property type="entry name" value="Potassium Channel Kv1.1, Chain A"/>
    <property type="match status" value="1"/>
</dbReference>
<evidence type="ECO:0000313" key="3">
    <source>
        <dbReference type="EMBL" id="CZR65360.1"/>
    </source>
</evidence>
<feature type="region of interest" description="Disordered" evidence="1">
    <location>
        <begin position="153"/>
        <end position="182"/>
    </location>
</feature>
<dbReference type="PROSITE" id="PS50097">
    <property type="entry name" value="BTB"/>
    <property type="match status" value="1"/>
</dbReference>
<dbReference type="STRING" id="576137.A0A1L7XJX9"/>
<dbReference type="EMBL" id="FJOG01000030">
    <property type="protein sequence ID" value="CZR65360.1"/>
    <property type="molecule type" value="Genomic_DNA"/>
</dbReference>
<protein>
    <recommendedName>
        <fullName evidence="2">BTB domain-containing protein</fullName>
    </recommendedName>
</protein>
<dbReference type="InterPro" id="IPR000210">
    <property type="entry name" value="BTB/POZ_dom"/>
</dbReference>
<dbReference type="PANTHER" id="PTHR47843:SF5">
    <property type="entry name" value="BTB_POZ DOMAIN PROTEIN"/>
    <property type="match status" value="1"/>
</dbReference>
<dbReference type="PANTHER" id="PTHR47843">
    <property type="entry name" value="BTB DOMAIN-CONTAINING PROTEIN-RELATED"/>
    <property type="match status" value="1"/>
</dbReference>
<reference evidence="3 4" key="1">
    <citation type="submission" date="2016-03" db="EMBL/GenBank/DDBJ databases">
        <authorList>
            <person name="Ploux O."/>
        </authorList>
    </citation>
    <scope>NUCLEOTIDE SEQUENCE [LARGE SCALE GENOMIC DNA]</scope>
    <source>
        <strain evidence="3 4">UAMH 11012</strain>
    </source>
</reference>
<organism evidence="3 4">
    <name type="scientific">Phialocephala subalpina</name>
    <dbReference type="NCBI Taxonomy" id="576137"/>
    <lineage>
        <taxon>Eukaryota</taxon>
        <taxon>Fungi</taxon>
        <taxon>Dikarya</taxon>
        <taxon>Ascomycota</taxon>
        <taxon>Pezizomycotina</taxon>
        <taxon>Leotiomycetes</taxon>
        <taxon>Helotiales</taxon>
        <taxon>Mollisiaceae</taxon>
        <taxon>Phialocephala</taxon>
        <taxon>Phialocephala fortinii species complex</taxon>
    </lineage>
</organism>
<dbReference type="SUPFAM" id="SSF54695">
    <property type="entry name" value="POZ domain"/>
    <property type="match status" value="1"/>
</dbReference>
<dbReference type="Proteomes" id="UP000184330">
    <property type="component" value="Unassembled WGS sequence"/>
</dbReference>
<evidence type="ECO:0000256" key="1">
    <source>
        <dbReference type="SAM" id="MobiDB-lite"/>
    </source>
</evidence>
<dbReference type="InterPro" id="IPR011333">
    <property type="entry name" value="SKP1/BTB/POZ_sf"/>
</dbReference>
<dbReference type="OrthoDB" id="9997739at2759"/>
<gene>
    <name evidence="3" type="ORF">PAC_15260</name>
</gene>
<evidence type="ECO:0000259" key="2">
    <source>
        <dbReference type="PROSITE" id="PS50097"/>
    </source>
</evidence>
<dbReference type="AlphaFoldDB" id="A0A1L7XJX9"/>
<keyword evidence="4" id="KW-1185">Reference proteome</keyword>
<feature type="domain" description="BTB" evidence="2">
    <location>
        <begin position="12"/>
        <end position="85"/>
    </location>
</feature>
<accession>A0A1L7XJX9</accession>
<name>A0A1L7XJX9_9HELO</name>